<dbReference type="SMART" id="SM00388">
    <property type="entry name" value="HisKA"/>
    <property type="match status" value="1"/>
</dbReference>
<proteinExistence type="predicted"/>
<keyword evidence="7" id="KW-0472">Membrane</keyword>
<dbReference type="InterPro" id="IPR005467">
    <property type="entry name" value="His_kinase_dom"/>
</dbReference>
<evidence type="ECO:0000313" key="9">
    <source>
        <dbReference type="EMBL" id="TDY62647.1"/>
    </source>
</evidence>
<evidence type="ECO:0000256" key="5">
    <source>
        <dbReference type="ARBA" id="ARBA00022777"/>
    </source>
</evidence>
<evidence type="ECO:0000256" key="7">
    <source>
        <dbReference type="SAM" id="Phobius"/>
    </source>
</evidence>
<feature type="transmembrane region" description="Helical" evidence="7">
    <location>
        <begin position="193"/>
        <end position="213"/>
    </location>
</feature>
<dbReference type="CDD" id="cd00130">
    <property type="entry name" value="PAS"/>
    <property type="match status" value="1"/>
</dbReference>
<dbReference type="PRINTS" id="PR00344">
    <property type="entry name" value="BCTRLSENSOR"/>
</dbReference>
<dbReference type="FunFam" id="3.30.565.10:FF:000006">
    <property type="entry name" value="Sensor histidine kinase WalK"/>
    <property type="match status" value="1"/>
</dbReference>
<dbReference type="SUPFAM" id="SSF55874">
    <property type="entry name" value="ATPase domain of HSP90 chaperone/DNA topoisomerase II/histidine kinase"/>
    <property type="match status" value="1"/>
</dbReference>
<dbReference type="PANTHER" id="PTHR43711">
    <property type="entry name" value="TWO-COMPONENT HISTIDINE KINASE"/>
    <property type="match status" value="1"/>
</dbReference>
<feature type="transmembrane region" description="Helical" evidence="7">
    <location>
        <begin position="96"/>
        <end position="114"/>
    </location>
</feature>
<comment type="caution">
    <text evidence="9">The sequence shown here is derived from an EMBL/GenBank/DDBJ whole genome shotgun (WGS) entry which is preliminary data.</text>
</comment>
<feature type="transmembrane region" description="Helical" evidence="7">
    <location>
        <begin position="155"/>
        <end position="173"/>
    </location>
</feature>
<gene>
    <name evidence="9" type="ORF">DFQ06_2494</name>
</gene>
<dbReference type="InterPro" id="IPR003661">
    <property type="entry name" value="HisK_dim/P_dom"/>
</dbReference>
<dbReference type="AlphaFoldDB" id="A0A4R8ME71"/>
<dbReference type="Gene3D" id="3.30.565.10">
    <property type="entry name" value="Histidine kinase-like ATPase, C-terminal domain"/>
    <property type="match status" value="1"/>
</dbReference>
<evidence type="ECO:0000256" key="3">
    <source>
        <dbReference type="ARBA" id="ARBA00022553"/>
    </source>
</evidence>
<evidence type="ECO:0000256" key="4">
    <source>
        <dbReference type="ARBA" id="ARBA00022679"/>
    </source>
</evidence>
<dbReference type="EMBL" id="SORL01000008">
    <property type="protein sequence ID" value="TDY62647.1"/>
    <property type="molecule type" value="Genomic_DNA"/>
</dbReference>
<keyword evidence="5" id="KW-0418">Kinase</keyword>
<dbReference type="SMART" id="SM00086">
    <property type="entry name" value="PAC"/>
    <property type="match status" value="1"/>
</dbReference>
<keyword evidence="10" id="KW-1185">Reference proteome</keyword>
<evidence type="ECO:0000256" key="6">
    <source>
        <dbReference type="ARBA" id="ARBA00023012"/>
    </source>
</evidence>
<dbReference type="CDD" id="cd00082">
    <property type="entry name" value="HisKA"/>
    <property type="match status" value="1"/>
</dbReference>
<dbReference type="SUPFAM" id="SSF55785">
    <property type="entry name" value="PYP-like sensor domain (PAS domain)"/>
    <property type="match status" value="1"/>
</dbReference>
<dbReference type="InterPro" id="IPR036097">
    <property type="entry name" value="HisK_dim/P_sf"/>
</dbReference>
<dbReference type="SMART" id="SM00387">
    <property type="entry name" value="HATPase_c"/>
    <property type="match status" value="1"/>
</dbReference>
<dbReference type="InterPro" id="IPR000014">
    <property type="entry name" value="PAS"/>
</dbReference>
<name>A0A4R8ME71_9FLAO</name>
<dbReference type="InterPro" id="IPR050736">
    <property type="entry name" value="Sensor_HK_Regulatory"/>
</dbReference>
<dbReference type="Pfam" id="PF00512">
    <property type="entry name" value="HisKA"/>
    <property type="match status" value="1"/>
</dbReference>
<keyword evidence="7" id="KW-0812">Transmembrane</keyword>
<feature type="transmembrane region" description="Helical" evidence="7">
    <location>
        <begin position="6"/>
        <end position="27"/>
    </location>
</feature>
<dbReference type="PROSITE" id="PS50109">
    <property type="entry name" value="HIS_KIN"/>
    <property type="match status" value="1"/>
</dbReference>
<protein>
    <recommendedName>
        <fullName evidence="2">histidine kinase</fullName>
        <ecNumber evidence="2">2.7.13.3</ecNumber>
    </recommendedName>
</protein>
<accession>A0A4R8ME71</accession>
<dbReference type="Gene3D" id="1.10.287.130">
    <property type="match status" value="1"/>
</dbReference>
<dbReference type="GO" id="GO:0000155">
    <property type="term" value="F:phosphorelay sensor kinase activity"/>
    <property type="evidence" value="ECO:0007669"/>
    <property type="project" value="InterPro"/>
</dbReference>
<keyword evidence="6" id="KW-0902">Two-component regulatory system</keyword>
<reference evidence="9 10" key="1">
    <citation type="submission" date="2019-03" db="EMBL/GenBank/DDBJ databases">
        <title>Genomic Encyclopedia of Type Strains, Phase III (KMG-III): the genomes of soil and plant-associated and newly described type strains.</title>
        <authorList>
            <person name="Whitman W."/>
        </authorList>
    </citation>
    <scope>NUCLEOTIDE SEQUENCE [LARGE SCALE GENOMIC DNA]</scope>
    <source>
        <strain evidence="9 10">CECT 8301</strain>
    </source>
</reference>
<dbReference type="NCBIfam" id="TIGR00229">
    <property type="entry name" value="sensory_box"/>
    <property type="match status" value="1"/>
</dbReference>
<dbReference type="InterPro" id="IPR036890">
    <property type="entry name" value="HATPase_C_sf"/>
</dbReference>
<dbReference type="Pfam" id="PF02518">
    <property type="entry name" value="HATPase_c"/>
    <property type="match status" value="1"/>
</dbReference>
<feature type="domain" description="Histidine kinase" evidence="8">
    <location>
        <begin position="366"/>
        <end position="584"/>
    </location>
</feature>
<dbReference type="Pfam" id="PF13426">
    <property type="entry name" value="PAS_9"/>
    <property type="match status" value="1"/>
</dbReference>
<dbReference type="SUPFAM" id="SSF47384">
    <property type="entry name" value="Homodimeric domain of signal transducing histidine kinase"/>
    <property type="match status" value="1"/>
</dbReference>
<dbReference type="Proteomes" id="UP000294824">
    <property type="component" value="Unassembled WGS sequence"/>
</dbReference>
<organism evidence="9 10">
    <name type="scientific">Algibacter lectus</name>
    <dbReference type="NCBI Taxonomy" id="221126"/>
    <lineage>
        <taxon>Bacteria</taxon>
        <taxon>Pseudomonadati</taxon>
        <taxon>Bacteroidota</taxon>
        <taxon>Flavobacteriia</taxon>
        <taxon>Flavobacteriales</taxon>
        <taxon>Flavobacteriaceae</taxon>
        <taxon>Algibacter</taxon>
    </lineage>
</organism>
<comment type="catalytic activity">
    <reaction evidence="1">
        <text>ATP + protein L-histidine = ADP + protein N-phospho-L-histidine.</text>
        <dbReference type="EC" id="2.7.13.3"/>
    </reaction>
</comment>
<dbReference type="EC" id="2.7.13.3" evidence="2"/>
<dbReference type="PANTHER" id="PTHR43711:SF31">
    <property type="entry name" value="HISTIDINE KINASE"/>
    <property type="match status" value="1"/>
</dbReference>
<feature type="transmembrane region" description="Helical" evidence="7">
    <location>
        <begin position="67"/>
        <end position="84"/>
    </location>
</feature>
<dbReference type="Gene3D" id="3.30.450.20">
    <property type="entry name" value="PAS domain"/>
    <property type="match status" value="1"/>
</dbReference>
<feature type="transmembrane region" description="Helical" evidence="7">
    <location>
        <begin position="126"/>
        <end position="143"/>
    </location>
</feature>
<evidence type="ECO:0000256" key="2">
    <source>
        <dbReference type="ARBA" id="ARBA00012438"/>
    </source>
</evidence>
<dbReference type="InterPro" id="IPR003594">
    <property type="entry name" value="HATPase_dom"/>
</dbReference>
<keyword evidence="3" id="KW-0597">Phosphoprotein</keyword>
<evidence type="ECO:0000313" key="10">
    <source>
        <dbReference type="Proteomes" id="UP000294824"/>
    </source>
</evidence>
<keyword evidence="7" id="KW-1133">Transmembrane helix</keyword>
<feature type="transmembrane region" description="Helical" evidence="7">
    <location>
        <begin position="39"/>
        <end position="61"/>
    </location>
</feature>
<sequence length="588" mass="66938">MFSLDIRTLYLCCTLINILNIVLISSLHIQVKKRFPGTFLILINFCLGAMGNVLVFFRGYIPDWASIPLANVLLISSLIGLLMGLEQFLDKKGSHIHNYILTSIFLIIHSYYTFIEPDLNARNINIAFAYVIISFQIIYLMFRRTPIAMRKITRSIGYLFCAVFIIQVLHIIYNVQKEDVVSDYFKSSTIESLFLSSWIIITVLMPYTITLMYNKRLIININKQEEKFSKAFHAAPFVITLSKFSDGKIFEVNKSVEAISDYKIEDIIGMNSAELNLWGQKSDRQKFLTSLSSNGFVKENEYIFRKKSGELFPGSMTAQVININNEDCIISVINDISNRKKAELNLRNSEATLRELNSTKDKFFSIIAHDLRTPFNGIMGFSQILRDQIKENNYEDIDEYAEIIYTSSEHAMALLSNLMEWSRSQSGQMKFNPEYIDLIALIQNTLGLLKTSSEQKQIHINLDAAANIIVYADKEMIETVLRNIISNAIKFTPKKGVINIQTKEMESEHLISVIDSGVGISKDDLEKLFHLDKSHTTAGTNDESGTGLGLILCKDFIDYHKGKIWAESEVGVGTNMRFCLPKINPLIN</sequence>
<dbReference type="InterPro" id="IPR001610">
    <property type="entry name" value="PAC"/>
</dbReference>
<evidence type="ECO:0000259" key="8">
    <source>
        <dbReference type="PROSITE" id="PS50109"/>
    </source>
</evidence>
<dbReference type="InterPro" id="IPR035965">
    <property type="entry name" value="PAS-like_dom_sf"/>
</dbReference>
<dbReference type="InterPro" id="IPR004358">
    <property type="entry name" value="Sig_transdc_His_kin-like_C"/>
</dbReference>
<evidence type="ECO:0000256" key="1">
    <source>
        <dbReference type="ARBA" id="ARBA00000085"/>
    </source>
</evidence>
<keyword evidence="4" id="KW-0808">Transferase</keyword>